<accession>A0A2T7P2R5</accession>
<keyword evidence="2" id="KW-0812">Transmembrane</keyword>
<evidence type="ECO:0000313" key="4">
    <source>
        <dbReference type="Proteomes" id="UP000245119"/>
    </source>
</evidence>
<feature type="transmembrane region" description="Helical" evidence="2">
    <location>
        <begin position="194"/>
        <end position="219"/>
    </location>
</feature>
<protein>
    <submittedName>
        <fullName evidence="3">Uncharacterized protein</fullName>
    </submittedName>
</protein>
<dbReference type="EMBL" id="PZQS01000007">
    <property type="protein sequence ID" value="PVD27706.1"/>
    <property type="molecule type" value="Genomic_DNA"/>
</dbReference>
<sequence>MLKCVPEHQRPDGLRDGDSKIHTDSSTSFIIIIGGGAGGGFVLIIIIIIVVVKCRKSRDVNIQSIASIAAEKQAARKSDSSAGTGAGAAGNDSKSGGSSARSSSSGSDKPSSNPNYTSTALQEVEIHAYMDLHTRDPTYAATASKKDNHTYIELRTKRMQSEPPQPPAEGSRNSAIYANQGDNKSSNGSNGSNVLIIAAGAGTGGVVVVGITVAIIIVIRKRKRSTKSVPARSEGRRRNEIADDFEEHINTFYGVAGEMVHIGHTQARNGNSRDASDQSVGQNNEYVRIHNDGSPAVHRPVHPHECCAADRCRHREEAAAGPSAPVDVYSSVDDNKRRKNPSHGNENASGAKPQYKRPALDYSSDHGEVYASVDKTKVKNTPPVRTAIDDDVYASVDKNKGRKPAGGKKDKKKSKEVLHMDGRKGACAAAAMDDEIVMYDNPCFLEGAANLEETGEIYINLDEKIKLSHPDVEDERQQRFENMDTADGHLVMMTLDRKKIHGQLGDNSVVTM</sequence>
<feature type="transmembrane region" description="Helical" evidence="2">
    <location>
        <begin position="29"/>
        <end position="52"/>
    </location>
</feature>
<feature type="region of interest" description="Disordered" evidence="1">
    <location>
        <begin position="71"/>
        <end position="116"/>
    </location>
</feature>
<feature type="region of interest" description="Disordered" evidence="1">
    <location>
        <begin position="318"/>
        <end position="361"/>
    </location>
</feature>
<feature type="compositionally biased region" description="Low complexity" evidence="1">
    <location>
        <begin position="89"/>
        <end position="112"/>
    </location>
</feature>
<gene>
    <name evidence="3" type="ORF">C0Q70_12877</name>
</gene>
<evidence type="ECO:0000256" key="1">
    <source>
        <dbReference type="SAM" id="MobiDB-lite"/>
    </source>
</evidence>
<evidence type="ECO:0000256" key="2">
    <source>
        <dbReference type="SAM" id="Phobius"/>
    </source>
</evidence>
<keyword evidence="4" id="KW-1185">Reference proteome</keyword>
<feature type="compositionally biased region" description="Basic residues" evidence="1">
    <location>
        <begin position="400"/>
        <end position="412"/>
    </location>
</feature>
<dbReference type="Proteomes" id="UP000245119">
    <property type="component" value="Linkage Group LG7"/>
</dbReference>
<dbReference type="AlphaFoldDB" id="A0A2T7P2R5"/>
<keyword evidence="2" id="KW-1133">Transmembrane helix</keyword>
<name>A0A2T7P2R5_POMCA</name>
<feature type="compositionally biased region" description="Polar residues" evidence="1">
    <location>
        <begin position="171"/>
        <end position="182"/>
    </location>
</feature>
<proteinExistence type="predicted"/>
<reference evidence="3 4" key="1">
    <citation type="submission" date="2018-04" db="EMBL/GenBank/DDBJ databases">
        <title>The genome of golden apple snail Pomacea canaliculata provides insight into stress tolerance and invasive adaptation.</title>
        <authorList>
            <person name="Liu C."/>
            <person name="Liu B."/>
            <person name="Ren Y."/>
            <person name="Zhang Y."/>
            <person name="Wang H."/>
            <person name="Li S."/>
            <person name="Jiang F."/>
            <person name="Yin L."/>
            <person name="Zhang G."/>
            <person name="Qian W."/>
            <person name="Fan W."/>
        </authorList>
    </citation>
    <scope>NUCLEOTIDE SEQUENCE [LARGE SCALE GENOMIC DNA]</scope>
    <source>
        <strain evidence="3">SZHN2017</strain>
        <tissue evidence="3">Muscle</tissue>
    </source>
</reference>
<feature type="region of interest" description="Disordered" evidence="1">
    <location>
        <begin position="157"/>
        <end position="189"/>
    </location>
</feature>
<keyword evidence="2" id="KW-0472">Membrane</keyword>
<feature type="region of interest" description="Disordered" evidence="1">
    <location>
        <begin position="1"/>
        <end position="20"/>
    </location>
</feature>
<organism evidence="3 4">
    <name type="scientific">Pomacea canaliculata</name>
    <name type="common">Golden apple snail</name>
    <dbReference type="NCBI Taxonomy" id="400727"/>
    <lineage>
        <taxon>Eukaryota</taxon>
        <taxon>Metazoa</taxon>
        <taxon>Spiralia</taxon>
        <taxon>Lophotrochozoa</taxon>
        <taxon>Mollusca</taxon>
        <taxon>Gastropoda</taxon>
        <taxon>Caenogastropoda</taxon>
        <taxon>Architaenioglossa</taxon>
        <taxon>Ampullarioidea</taxon>
        <taxon>Ampullariidae</taxon>
        <taxon>Pomacea</taxon>
    </lineage>
</organism>
<feature type="region of interest" description="Disordered" evidence="1">
    <location>
        <begin position="390"/>
        <end position="417"/>
    </location>
</feature>
<evidence type="ECO:0000313" key="3">
    <source>
        <dbReference type="EMBL" id="PVD27706.1"/>
    </source>
</evidence>
<comment type="caution">
    <text evidence="3">The sequence shown here is derived from an EMBL/GenBank/DDBJ whole genome shotgun (WGS) entry which is preliminary data.</text>
</comment>